<reference evidence="1" key="1">
    <citation type="submission" date="2018-05" db="EMBL/GenBank/DDBJ databases">
        <authorList>
            <person name="Lanie J.A."/>
            <person name="Ng W.-L."/>
            <person name="Kazmierczak K.M."/>
            <person name="Andrzejewski T.M."/>
            <person name="Davidsen T.M."/>
            <person name="Wayne K.J."/>
            <person name="Tettelin H."/>
            <person name="Glass J.I."/>
            <person name="Rusch D."/>
            <person name="Podicherti R."/>
            <person name="Tsui H.-C.T."/>
            <person name="Winkler M.E."/>
        </authorList>
    </citation>
    <scope>NUCLEOTIDE SEQUENCE</scope>
</reference>
<organism evidence="1">
    <name type="scientific">marine metagenome</name>
    <dbReference type="NCBI Taxonomy" id="408172"/>
    <lineage>
        <taxon>unclassified sequences</taxon>
        <taxon>metagenomes</taxon>
        <taxon>ecological metagenomes</taxon>
    </lineage>
</organism>
<evidence type="ECO:0000313" key="1">
    <source>
        <dbReference type="EMBL" id="SVD20923.1"/>
    </source>
</evidence>
<gene>
    <name evidence="1" type="ORF">METZ01_LOCUS373777</name>
</gene>
<name>A0A382TG17_9ZZZZ</name>
<proteinExistence type="predicted"/>
<feature type="non-terminal residue" evidence="1">
    <location>
        <position position="1"/>
    </location>
</feature>
<dbReference type="EMBL" id="UINC01136259">
    <property type="protein sequence ID" value="SVD20923.1"/>
    <property type="molecule type" value="Genomic_DNA"/>
</dbReference>
<dbReference type="AlphaFoldDB" id="A0A382TG17"/>
<protein>
    <submittedName>
        <fullName evidence="1">Uncharacterized protein</fullName>
    </submittedName>
</protein>
<accession>A0A382TG17</accession>
<sequence length="34" mass="3837">NFTEGYLVEGWVMASEIVMIFQDLTKPLLPALPI</sequence>